<evidence type="ECO:0000313" key="2">
    <source>
        <dbReference type="Proteomes" id="UP000581447"/>
    </source>
</evidence>
<gene>
    <name evidence="1" type="ORF">GGR91_000101</name>
</gene>
<keyword evidence="2" id="KW-1185">Reference proteome</keyword>
<evidence type="ECO:0000313" key="1">
    <source>
        <dbReference type="EMBL" id="MBB3941879.1"/>
    </source>
</evidence>
<dbReference type="RefSeq" id="WP_183939038.1">
    <property type="nucleotide sequence ID" value="NZ_BAABBG010000001.1"/>
</dbReference>
<name>A0A840AU96_9SPHN</name>
<dbReference type="PANTHER" id="PTHR37827">
    <property type="entry name" value="TUDOR DOMAIN-CONTAINING PROTEIN"/>
    <property type="match status" value="1"/>
</dbReference>
<comment type="caution">
    <text evidence="1">The sequence shown here is derived from an EMBL/GenBank/DDBJ whole genome shotgun (WGS) entry which is preliminary data.</text>
</comment>
<accession>A0A840AU96</accession>
<organism evidence="1 2">
    <name type="scientific">Sphingorhabdus rigui</name>
    <dbReference type="NCBI Taxonomy" id="1282858"/>
    <lineage>
        <taxon>Bacteria</taxon>
        <taxon>Pseudomonadati</taxon>
        <taxon>Pseudomonadota</taxon>
        <taxon>Alphaproteobacteria</taxon>
        <taxon>Sphingomonadales</taxon>
        <taxon>Sphingomonadaceae</taxon>
        <taxon>Sphingorhabdus</taxon>
    </lineage>
</organism>
<protein>
    <submittedName>
        <fullName evidence="1">5-methylcytosine-specific restriction endonuclease McrA</fullName>
    </submittedName>
</protein>
<proteinExistence type="predicted"/>
<reference evidence="1 2" key="1">
    <citation type="submission" date="2020-08" db="EMBL/GenBank/DDBJ databases">
        <title>Genomic Encyclopedia of Type Strains, Phase IV (KMG-IV): sequencing the most valuable type-strain genomes for metagenomic binning, comparative biology and taxonomic classification.</title>
        <authorList>
            <person name="Goeker M."/>
        </authorList>
    </citation>
    <scope>NUCLEOTIDE SEQUENCE [LARGE SCALE GENOMIC DNA]</scope>
    <source>
        <strain evidence="1 2">DSM 29050</strain>
    </source>
</reference>
<keyword evidence="1" id="KW-0255">Endonuclease</keyword>
<keyword evidence="1" id="KW-0378">Hydrolase</keyword>
<dbReference type="AlphaFoldDB" id="A0A840AU96"/>
<dbReference type="PANTHER" id="PTHR37827:SF1">
    <property type="entry name" value="HNH DOMAIN-CONTAINING PROTEIN"/>
    <property type="match status" value="1"/>
</dbReference>
<keyword evidence="1" id="KW-0540">Nuclease</keyword>
<dbReference type="Proteomes" id="UP000581447">
    <property type="component" value="Unassembled WGS sequence"/>
</dbReference>
<dbReference type="EMBL" id="JACIEA010000001">
    <property type="protein sequence ID" value="MBB3941879.1"/>
    <property type="molecule type" value="Genomic_DNA"/>
</dbReference>
<dbReference type="GO" id="GO:0004519">
    <property type="term" value="F:endonuclease activity"/>
    <property type="evidence" value="ECO:0007669"/>
    <property type="project" value="UniProtKB-KW"/>
</dbReference>
<sequence length="106" mass="12255">MARKNRDFYDSDEESIAPEVTCWLCSRPMGEVTEWHHPVPKSRGGKERQPVHPICHRTIHANFTNSDLEKRFATVDALLAHEEIGRFVAWIANKPSDFNAPTKDRR</sequence>